<protein>
    <recommendedName>
        <fullName evidence="4">Cytochrome c domain-containing protein</fullName>
    </recommendedName>
</protein>
<organism evidence="2 3">
    <name type="scientific">Sunxiuqinia dokdonensis</name>
    <dbReference type="NCBI Taxonomy" id="1409788"/>
    <lineage>
        <taxon>Bacteria</taxon>
        <taxon>Pseudomonadati</taxon>
        <taxon>Bacteroidota</taxon>
        <taxon>Bacteroidia</taxon>
        <taxon>Marinilabiliales</taxon>
        <taxon>Prolixibacteraceae</taxon>
        <taxon>Sunxiuqinia</taxon>
    </lineage>
</organism>
<evidence type="ECO:0008006" key="4">
    <source>
        <dbReference type="Google" id="ProtNLM"/>
    </source>
</evidence>
<comment type="caution">
    <text evidence="2">The sequence shown here is derived from an EMBL/GenBank/DDBJ whole genome shotgun (WGS) entry which is preliminary data.</text>
</comment>
<evidence type="ECO:0000313" key="2">
    <source>
        <dbReference type="EMBL" id="KOH43907.1"/>
    </source>
</evidence>
<dbReference type="EMBL" id="LGIA01000175">
    <property type="protein sequence ID" value="KOH43907.1"/>
    <property type="molecule type" value="Genomic_DNA"/>
</dbReference>
<keyword evidence="3" id="KW-1185">Reference proteome</keyword>
<dbReference type="OrthoDB" id="1523345at2"/>
<name>A0A0L8V6R8_9BACT</name>
<keyword evidence="1" id="KW-0732">Signal</keyword>
<dbReference type="Proteomes" id="UP000036958">
    <property type="component" value="Unassembled WGS sequence"/>
</dbReference>
<gene>
    <name evidence="2" type="ORF">NC99_32660</name>
</gene>
<evidence type="ECO:0000313" key="3">
    <source>
        <dbReference type="Proteomes" id="UP000036958"/>
    </source>
</evidence>
<sequence>MTRKLIPILVLLSGMLFLAEQSQAIPAFARKYQLSCTTCHAPSAPMLKPYGDEFAGNGFRLADEKSPRYYAQTGDPKLSLLRELPIAVRLEGFVSYNLDGNEKTDFASPYLMKLLSGGELSDRLSYYFYFYFSERGEVAGVEDAFLMYNDLFGVDFDIYLGQFQVSDPLFKRELRLSLEDYMLYTSQIGTSRIDLKYDKGVLLTYGLPSGTSFAVEVTTVSLKETE</sequence>
<feature type="signal peptide" evidence="1">
    <location>
        <begin position="1"/>
        <end position="24"/>
    </location>
</feature>
<accession>A0A0L8V6R8</accession>
<dbReference type="STRING" id="1409788.NC99_32660"/>
<dbReference type="RefSeq" id="WP_053185320.1">
    <property type="nucleotide sequence ID" value="NZ_LGIA01000175.1"/>
</dbReference>
<dbReference type="AlphaFoldDB" id="A0A0L8V6R8"/>
<reference evidence="3" key="1">
    <citation type="submission" date="2015-07" db="EMBL/GenBank/DDBJ databases">
        <title>Genome sequencing of Sunxiuqinia dokdonensis strain SK.</title>
        <authorList>
            <person name="Ahn S."/>
            <person name="Kim B.-C."/>
        </authorList>
    </citation>
    <scope>NUCLEOTIDE SEQUENCE [LARGE SCALE GENOMIC DNA]</scope>
    <source>
        <strain evidence="3">SK</strain>
    </source>
</reference>
<proteinExistence type="predicted"/>
<evidence type="ECO:0000256" key="1">
    <source>
        <dbReference type="SAM" id="SignalP"/>
    </source>
</evidence>
<feature type="chain" id="PRO_5005591624" description="Cytochrome c domain-containing protein" evidence="1">
    <location>
        <begin position="25"/>
        <end position="226"/>
    </location>
</feature>